<accession>A0A7D9GWZ2</accession>
<evidence type="ECO:0000256" key="1">
    <source>
        <dbReference type="ARBA" id="ARBA00005641"/>
    </source>
</evidence>
<dbReference type="InterPro" id="IPR041036">
    <property type="entry name" value="GH5_C"/>
</dbReference>
<dbReference type="Gene3D" id="2.60.40.1180">
    <property type="entry name" value="Golgi alpha-mannosidase II"/>
    <property type="match status" value="1"/>
</dbReference>
<dbReference type="AlphaFoldDB" id="A0A7D9GWZ2"/>
<name>A0A7D9GWZ2_DEKBR</name>
<dbReference type="EMBL" id="CABFWN010000001">
    <property type="protein sequence ID" value="VUG16026.1"/>
    <property type="molecule type" value="Genomic_DNA"/>
</dbReference>
<dbReference type="Gene3D" id="3.20.20.80">
    <property type="entry name" value="Glycosidases"/>
    <property type="match status" value="2"/>
</dbReference>
<dbReference type="InterPro" id="IPR013780">
    <property type="entry name" value="Glyco_hydro_b"/>
</dbReference>
<protein>
    <submittedName>
        <fullName evidence="5">DEBR0S1_05622g1_1</fullName>
    </submittedName>
</protein>
<keyword evidence="3" id="KW-0326">Glycosidase</keyword>
<evidence type="ECO:0000313" key="5">
    <source>
        <dbReference type="EMBL" id="VUG16026.1"/>
    </source>
</evidence>
<dbReference type="FunFam" id="3.20.20.80:FF:000174">
    <property type="entry name" value="YIR007W-like protein"/>
    <property type="match status" value="1"/>
</dbReference>
<dbReference type="SUPFAM" id="SSF51445">
    <property type="entry name" value="(Trans)glycosidases"/>
    <property type="match status" value="1"/>
</dbReference>
<feature type="domain" description="Glycoside hydrolase family 5 C-terminal" evidence="4">
    <location>
        <begin position="689"/>
        <end position="775"/>
    </location>
</feature>
<keyword evidence="6" id="KW-1185">Reference proteome</keyword>
<dbReference type="Proteomes" id="UP000478008">
    <property type="component" value="Unassembled WGS sequence"/>
</dbReference>
<dbReference type="Pfam" id="PF18564">
    <property type="entry name" value="Glyco_hydro_5_C"/>
    <property type="match status" value="1"/>
</dbReference>
<organism evidence="5 6">
    <name type="scientific">Dekkera bruxellensis</name>
    <name type="common">Brettanomyces custersii</name>
    <dbReference type="NCBI Taxonomy" id="5007"/>
    <lineage>
        <taxon>Eukaryota</taxon>
        <taxon>Fungi</taxon>
        <taxon>Dikarya</taxon>
        <taxon>Ascomycota</taxon>
        <taxon>Saccharomycotina</taxon>
        <taxon>Pichiomycetes</taxon>
        <taxon>Pichiales</taxon>
        <taxon>Pichiaceae</taxon>
        <taxon>Brettanomyces</taxon>
    </lineage>
</organism>
<evidence type="ECO:0000256" key="3">
    <source>
        <dbReference type="ARBA" id="ARBA00023295"/>
    </source>
</evidence>
<dbReference type="InterPro" id="IPR017853">
    <property type="entry name" value="GH"/>
</dbReference>
<sequence>MDVKTKREKNLLRDSFSLIKTERLTTDNNGNFVQPSTGRVVTLHGINIASCSKLPDIPYQTSYLNPNECGFYSDADFVSFVNRPFPLEDAYEHLTRIKLCGYNTIRFIFTWEAIEHEGPGVYDVDYIQYVIDLLKIIDEVGGLYVFLDPHQDVWSKFCGGSGAPIWTLYAAGLEPKNFEVTGASKLHSMCSDPSKFTKMVWSTNYDKLACQIMFTMFFSGKMFMPNAIIDGANIQDYLQNHFIDSVAFLLSSIKKKAPSLFETCLIGVESLNEPSKGLYGLQDMSKISEDQNLRLDETPTVIQSLNLSMGHKQTVDKYSLTSFGPKKVGSITIDPHGVKSWVSNDKMDIHYGFNRDKKWKLGDCLLSQLGVWNSKTGELNHPDFFSKNPTTGEPINESTFINIQYLSFWMKFKRKLRTIDENIFLIMQAPVLQIPPHIRKTKYVDDKTVVAIHYYDGMTLLFKSWNRFMNVDTLGIMRGKYISPMFAIVLGERNIRKSIRNQLREMKRECQENVGMKAPVILTETGMPFDMDDKKAYGDGDYSSQEAATDAINFAIEGSSLNFTYWCYNPENCHKWGDRWNLEDFSVFSKDDMVAKNLDFTFGETSGTSSSGRISSYSEWITTAGSESTYKPNEHITFTGGTINSNSNSIGKHSEVNNSEVELMSSVFEPRNTLGRLLEGVRVPSAIIRPYAVLVNGSVIDASTDIKAHTYSLEVDSARLTPAPSLEPTVVFLPEKHFPPGKFEVSVDTGITKCKHDGIYQTLEWYYDENVGKVHLQVKNTSTSKSAESRGKFIMFLHLLTCGLL</sequence>
<evidence type="ECO:0000256" key="2">
    <source>
        <dbReference type="ARBA" id="ARBA00022801"/>
    </source>
</evidence>
<gene>
    <name evidence="5" type="ORF">DEBR0S1_05622G</name>
</gene>
<evidence type="ECO:0000313" key="6">
    <source>
        <dbReference type="Proteomes" id="UP000478008"/>
    </source>
</evidence>
<dbReference type="PANTHER" id="PTHR31308">
    <property type="match status" value="1"/>
</dbReference>
<reference evidence="5 6" key="1">
    <citation type="submission" date="2019-07" db="EMBL/GenBank/DDBJ databases">
        <authorList>
            <person name="Friedrich A."/>
            <person name="Schacherer J."/>
        </authorList>
    </citation>
    <scope>NUCLEOTIDE SEQUENCE [LARGE SCALE GENOMIC DNA]</scope>
</reference>
<proteinExistence type="inferred from homology"/>
<evidence type="ECO:0000259" key="4">
    <source>
        <dbReference type="Pfam" id="PF18564"/>
    </source>
</evidence>
<dbReference type="GO" id="GO:0050295">
    <property type="term" value="F:steryl-beta-glucosidase activity"/>
    <property type="evidence" value="ECO:0007669"/>
    <property type="project" value="TreeGrafter"/>
</dbReference>
<keyword evidence="2" id="KW-0378">Hydrolase</keyword>
<dbReference type="GO" id="GO:1904462">
    <property type="term" value="P:ergosteryl 3-beta-D-glucoside catabolic process"/>
    <property type="evidence" value="ECO:0007669"/>
    <property type="project" value="TreeGrafter"/>
</dbReference>
<dbReference type="PANTHER" id="PTHR31308:SF5">
    <property type="entry name" value="ERGOSTERYL-BETA-GLUCOSIDASE"/>
    <property type="match status" value="1"/>
</dbReference>
<dbReference type="InterPro" id="IPR052066">
    <property type="entry name" value="Glycosphingolipid_Hydrolases"/>
</dbReference>
<comment type="similarity">
    <text evidence="1">Belongs to the glycosyl hydrolase 5 (cellulase A) family.</text>
</comment>